<keyword evidence="1 3" id="KW-0597">Phosphoprotein</keyword>
<dbReference type="Gene3D" id="3.40.50.2300">
    <property type="match status" value="1"/>
</dbReference>
<evidence type="ECO:0000259" key="4">
    <source>
        <dbReference type="PROSITE" id="PS50110"/>
    </source>
</evidence>
<dbReference type="SUPFAM" id="SSF52172">
    <property type="entry name" value="CheY-like"/>
    <property type="match status" value="1"/>
</dbReference>
<dbReference type="InterPro" id="IPR011006">
    <property type="entry name" value="CheY-like_superfamily"/>
</dbReference>
<dbReference type="GO" id="GO:0000160">
    <property type="term" value="P:phosphorelay signal transduction system"/>
    <property type="evidence" value="ECO:0007669"/>
    <property type="project" value="UniProtKB-KW"/>
</dbReference>
<dbReference type="Proteomes" id="UP000002420">
    <property type="component" value="Chromosome"/>
</dbReference>
<dbReference type="Pfam" id="PF00072">
    <property type="entry name" value="Response_reg"/>
    <property type="match status" value="1"/>
</dbReference>
<evidence type="ECO:0000256" key="3">
    <source>
        <dbReference type="PROSITE-ProRule" id="PRU00169"/>
    </source>
</evidence>
<proteinExistence type="predicted"/>
<name>B3E5V9_TRIL1</name>
<dbReference type="EMBL" id="CP001089">
    <property type="protein sequence ID" value="ACD96200.1"/>
    <property type="molecule type" value="Genomic_DNA"/>
</dbReference>
<feature type="domain" description="Response regulatory" evidence="4">
    <location>
        <begin position="5"/>
        <end position="121"/>
    </location>
</feature>
<dbReference type="InterPro" id="IPR050595">
    <property type="entry name" value="Bact_response_regulator"/>
</dbReference>
<dbReference type="OrthoDB" id="9780312at2"/>
<protein>
    <submittedName>
        <fullName evidence="5">Response regulator receiver protein</fullName>
    </submittedName>
</protein>
<dbReference type="eggNOG" id="COG0745">
    <property type="taxonomic scope" value="Bacteria"/>
</dbReference>
<dbReference type="PANTHER" id="PTHR44591:SF14">
    <property type="entry name" value="PROTEIN PILG"/>
    <property type="match status" value="1"/>
</dbReference>
<organism evidence="5 6">
    <name type="scientific">Trichlorobacter lovleyi (strain ATCC BAA-1151 / DSM 17278 / SZ)</name>
    <name type="common">Geobacter lovleyi</name>
    <dbReference type="NCBI Taxonomy" id="398767"/>
    <lineage>
        <taxon>Bacteria</taxon>
        <taxon>Pseudomonadati</taxon>
        <taxon>Thermodesulfobacteriota</taxon>
        <taxon>Desulfuromonadia</taxon>
        <taxon>Geobacterales</taxon>
        <taxon>Geobacteraceae</taxon>
        <taxon>Trichlorobacter</taxon>
    </lineage>
</organism>
<evidence type="ECO:0000256" key="2">
    <source>
        <dbReference type="ARBA" id="ARBA00023012"/>
    </source>
</evidence>
<keyword evidence="2" id="KW-0902">Two-component regulatory system</keyword>
<evidence type="ECO:0000313" key="5">
    <source>
        <dbReference type="EMBL" id="ACD96200.1"/>
    </source>
</evidence>
<dbReference type="STRING" id="398767.Glov_2486"/>
<dbReference type="SMART" id="SM00448">
    <property type="entry name" value="REC"/>
    <property type="match status" value="1"/>
</dbReference>
<sequence>MGSISILLADDSITIQKVVSIIFGSDDYTLTVVDNGKAAVQKAQELQPDVLLIDALMPGMSGYEVCEAIRKDAVLATKPVLLLTGSFEPFDEDKARQCGADDHIVKPFESQQIVARVQELYQLGLSRAGGAVAAPAPEPPPELPQMEAAVAEEPFVFETTAPAFTEEPSLTEPMAAFEPAAEPAAFFAAPAVEPEPARSLDDPWGAFTQQPAAAAEEPPASPFDTVQPDVMALMSDESADLPAEQSGHESIGASWVPVEEQTFEFREEVASAPSLIVEEAAAAGTLPEPEQPFSPDAFEPVAVPEPVVEPIAEVPVQAVAPVAVAVEETAVAPQAAGAVALTDEQLKAALLSASKETIERIVWEVVPDLAEAMIKEAIKRITEAK</sequence>
<evidence type="ECO:0000313" key="6">
    <source>
        <dbReference type="Proteomes" id="UP000002420"/>
    </source>
</evidence>
<dbReference type="PROSITE" id="PS50110">
    <property type="entry name" value="RESPONSE_REGULATORY"/>
    <property type="match status" value="1"/>
</dbReference>
<dbReference type="KEGG" id="glo:Glov_2486"/>
<gene>
    <name evidence="5" type="ordered locus">Glov_2486</name>
</gene>
<dbReference type="AlphaFoldDB" id="B3E5V9"/>
<evidence type="ECO:0000256" key="1">
    <source>
        <dbReference type="ARBA" id="ARBA00022553"/>
    </source>
</evidence>
<keyword evidence="6" id="KW-1185">Reference proteome</keyword>
<dbReference type="InterPro" id="IPR001789">
    <property type="entry name" value="Sig_transdc_resp-reg_receiver"/>
</dbReference>
<reference evidence="5 6" key="1">
    <citation type="submission" date="2008-05" db="EMBL/GenBank/DDBJ databases">
        <title>Complete sequence of chromosome of Geobacter lovleyi SZ.</title>
        <authorList>
            <consortium name="US DOE Joint Genome Institute"/>
            <person name="Lucas S."/>
            <person name="Copeland A."/>
            <person name="Lapidus A."/>
            <person name="Glavina del Rio T."/>
            <person name="Dalin E."/>
            <person name="Tice H."/>
            <person name="Bruce D."/>
            <person name="Goodwin L."/>
            <person name="Pitluck S."/>
            <person name="Chertkov O."/>
            <person name="Meincke L."/>
            <person name="Brettin T."/>
            <person name="Detter J.C."/>
            <person name="Han C."/>
            <person name="Tapia R."/>
            <person name="Kuske C.R."/>
            <person name="Schmutz J."/>
            <person name="Larimer F."/>
            <person name="Land M."/>
            <person name="Hauser L."/>
            <person name="Kyrpides N."/>
            <person name="Mikhailova N."/>
            <person name="Sung Y."/>
            <person name="Fletcher K.E."/>
            <person name="Ritalahti K.M."/>
            <person name="Loeffler F.E."/>
            <person name="Richardson P."/>
        </authorList>
    </citation>
    <scope>NUCLEOTIDE SEQUENCE [LARGE SCALE GENOMIC DNA]</scope>
    <source>
        <strain evidence="6">ATCC BAA-1151 / DSM 17278 / SZ</strain>
    </source>
</reference>
<feature type="modified residue" description="4-aspartylphosphate" evidence="3">
    <location>
        <position position="54"/>
    </location>
</feature>
<dbReference type="PANTHER" id="PTHR44591">
    <property type="entry name" value="STRESS RESPONSE REGULATOR PROTEIN 1"/>
    <property type="match status" value="1"/>
</dbReference>
<dbReference type="RefSeq" id="WP_012470533.1">
    <property type="nucleotide sequence ID" value="NC_010814.1"/>
</dbReference>
<dbReference type="HOGENOM" id="CLU_039039_0_0_7"/>
<accession>B3E5V9</accession>